<reference evidence="2" key="1">
    <citation type="submission" date="2020-07" db="EMBL/GenBank/DDBJ databases">
        <title>Huge and variable diversity of episymbiotic CPR bacteria and DPANN archaea in groundwater ecosystems.</title>
        <authorList>
            <person name="He C.Y."/>
            <person name="Keren R."/>
            <person name="Whittaker M."/>
            <person name="Farag I.F."/>
            <person name="Doudna J."/>
            <person name="Cate J.H.D."/>
            <person name="Banfield J.F."/>
        </authorList>
    </citation>
    <scope>NUCLEOTIDE SEQUENCE</scope>
    <source>
        <strain evidence="2">NC_groundwater_580_Pr5_B-0.1um_64_19</strain>
    </source>
</reference>
<dbReference type="SUPFAM" id="SSF55729">
    <property type="entry name" value="Acyl-CoA N-acyltransferases (Nat)"/>
    <property type="match status" value="1"/>
</dbReference>
<accession>A0A932ENH8</accession>
<dbReference type="InterPro" id="IPR016181">
    <property type="entry name" value="Acyl_CoA_acyltransferase"/>
</dbReference>
<dbReference type="Proteomes" id="UP000779809">
    <property type="component" value="Unassembled WGS sequence"/>
</dbReference>
<evidence type="ECO:0000259" key="1">
    <source>
        <dbReference type="Pfam" id="PF13480"/>
    </source>
</evidence>
<sequence length="368" mass="40355">MPEITTYNAVPDEPAVQRAWDALLATMSESPVFYTHQWARAVAGHLLVQPMVLVAKEGGQVVGIGAFAQLSKRSVGWLAHGTADYCDVLAAPGSQPLVLNAFLRELRRQGIDEVVLTNVPEHSPTVPAVHEAAKTAGFRVVGLVVGDCPVVRLGTGEARSALHKELTRKRRLKEKLSALRKLGSVELDCWRDAGALRAALPGFVRAHTERFEASGRQGPYSDPDKQQFLTSALEALAATGEARMFRLRLDETPLAWAIVFVTGKRWLWYMPTFAASHTRFSPGLLLLRMVIEAALADDQAEIVDLGMGDEDYKTRFANGVEHIRGYILTTSAARYAYLSARGGAARGLRRFPRLHGLVRSIVRRKPGS</sequence>
<comment type="caution">
    <text evidence="2">The sequence shown here is derived from an EMBL/GenBank/DDBJ whole genome shotgun (WGS) entry which is preliminary data.</text>
</comment>
<dbReference type="AlphaFoldDB" id="A0A932ENH8"/>
<organism evidence="2 3">
    <name type="scientific">Candidatus Korobacter versatilis</name>
    <dbReference type="NCBI Taxonomy" id="658062"/>
    <lineage>
        <taxon>Bacteria</taxon>
        <taxon>Pseudomonadati</taxon>
        <taxon>Acidobacteriota</taxon>
        <taxon>Terriglobia</taxon>
        <taxon>Terriglobales</taxon>
        <taxon>Candidatus Korobacteraceae</taxon>
        <taxon>Candidatus Korobacter</taxon>
    </lineage>
</organism>
<protein>
    <submittedName>
        <fullName evidence="2">GNAT family N-acetyltransferase</fullName>
    </submittedName>
</protein>
<dbReference type="Gene3D" id="3.40.630.30">
    <property type="match status" value="1"/>
</dbReference>
<gene>
    <name evidence="2" type="ORF">HYX28_02625</name>
</gene>
<dbReference type="InterPro" id="IPR038740">
    <property type="entry name" value="BioF2-like_GNAT_dom"/>
</dbReference>
<proteinExistence type="predicted"/>
<evidence type="ECO:0000313" key="3">
    <source>
        <dbReference type="Proteomes" id="UP000779809"/>
    </source>
</evidence>
<evidence type="ECO:0000313" key="2">
    <source>
        <dbReference type="EMBL" id="MBI2677655.1"/>
    </source>
</evidence>
<feature type="domain" description="BioF2-like acetyltransferase" evidence="1">
    <location>
        <begin position="168"/>
        <end position="313"/>
    </location>
</feature>
<dbReference type="EMBL" id="JACPNR010000004">
    <property type="protein sequence ID" value="MBI2677655.1"/>
    <property type="molecule type" value="Genomic_DNA"/>
</dbReference>
<name>A0A932ENH8_9BACT</name>
<dbReference type="Pfam" id="PF13480">
    <property type="entry name" value="Acetyltransf_6"/>
    <property type="match status" value="1"/>
</dbReference>